<accession>A0A4Z2IFA5</accession>
<name>A0A4Z2IFA5_9TELE</name>
<evidence type="ECO:0000313" key="1">
    <source>
        <dbReference type="EMBL" id="TNN76719.1"/>
    </source>
</evidence>
<comment type="caution">
    <text evidence="1">The sequence shown here is derived from an EMBL/GenBank/DDBJ whole genome shotgun (WGS) entry which is preliminary data.</text>
</comment>
<dbReference type="AlphaFoldDB" id="A0A4Z2IFA5"/>
<reference evidence="1 2" key="1">
    <citation type="submission" date="2019-03" db="EMBL/GenBank/DDBJ databases">
        <title>First draft genome of Liparis tanakae, snailfish: a comprehensive survey of snailfish specific genes.</title>
        <authorList>
            <person name="Kim W."/>
            <person name="Song I."/>
            <person name="Jeong J.-H."/>
            <person name="Kim D."/>
            <person name="Kim S."/>
            <person name="Ryu S."/>
            <person name="Song J.Y."/>
            <person name="Lee S.K."/>
        </authorList>
    </citation>
    <scope>NUCLEOTIDE SEQUENCE [LARGE SCALE GENOMIC DNA]</scope>
    <source>
        <tissue evidence="1">Muscle</tissue>
    </source>
</reference>
<protein>
    <submittedName>
        <fullName evidence="1">Uncharacterized protein</fullName>
    </submittedName>
</protein>
<organism evidence="1 2">
    <name type="scientific">Liparis tanakae</name>
    <name type="common">Tanaka's snailfish</name>
    <dbReference type="NCBI Taxonomy" id="230148"/>
    <lineage>
        <taxon>Eukaryota</taxon>
        <taxon>Metazoa</taxon>
        <taxon>Chordata</taxon>
        <taxon>Craniata</taxon>
        <taxon>Vertebrata</taxon>
        <taxon>Euteleostomi</taxon>
        <taxon>Actinopterygii</taxon>
        <taxon>Neopterygii</taxon>
        <taxon>Teleostei</taxon>
        <taxon>Neoteleostei</taxon>
        <taxon>Acanthomorphata</taxon>
        <taxon>Eupercaria</taxon>
        <taxon>Perciformes</taxon>
        <taxon>Cottioidei</taxon>
        <taxon>Cottales</taxon>
        <taxon>Liparidae</taxon>
        <taxon>Liparis</taxon>
    </lineage>
</organism>
<sequence>MAICASVTAIGGLWVEYSTIRATSSNAKCPGAEEKLFHDSNGSIPTTGVVDGRQGICRG</sequence>
<dbReference type="Proteomes" id="UP000314294">
    <property type="component" value="Unassembled WGS sequence"/>
</dbReference>
<proteinExistence type="predicted"/>
<keyword evidence="2" id="KW-1185">Reference proteome</keyword>
<dbReference type="EMBL" id="SRLO01000090">
    <property type="protein sequence ID" value="TNN76719.1"/>
    <property type="molecule type" value="Genomic_DNA"/>
</dbReference>
<evidence type="ECO:0000313" key="2">
    <source>
        <dbReference type="Proteomes" id="UP000314294"/>
    </source>
</evidence>
<gene>
    <name evidence="1" type="ORF">EYF80_012968</name>
</gene>